<reference evidence="2" key="1">
    <citation type="submission" date="2019-08" db="EMBL/GenBank/DDBJ databases">
        <authorList>
            <person name="Kucharzyk K."/>
            <person name="Murdoch R.W."/>
            <person name="Higgins S."/>
            <person name="Loffler F."/>
        </authorList>
    </citation>
    <scope>NUCLEOTIDE SEQUENCE</scope>
</reference>
<dbReference type="PANTHER" id="PTHR35177">
    <property type="entry name" value="HYDROGENASE MATURATION FACTOR HYBG"/>
    <property type="match status" value="1"/>
</dbReference>
<dbReference type="InterPro" id="IPR019812">
    <property type="entry name" value="Hydgase_assmbl_chp_CS"/>
</dbReference>
<accession>A0A644TNB3</accession>
<protein>
    <submittedName>
        <fullName evidence="2">Hydrogenase maturation factor HybG</fullName>
    </submittedName>
</protein>
<evidence type="ECO:0000256" key="1">
    <source>
        <dbReference type="ARBA" id="ARBA00006018"/>
    </source>
</evidence>
<dbReference type="AlphaFoldDB" id="A0A644TNB3"/>
<dbReference type="PANTHER" id="PTHR35177:SF2">
    <property type="entry name" value="HYDROGENASE MATURATION FACTOR HYBG"/>
    <property type="match status" value="1"/>
</dbReference>
<dbReference type="PRINTS" id="PR00445">
    <property type="entry name" value="HUPFHYPC"/>
</dbReference>
<dbReference type="GO" id="GO:0005506">
    <property type="term" value="F:iron ion binding"/>
    <property type="evidence" value="ECO:0007669"/>
    <property type="project" value="TreeGrafter"/>
</dbReference>
<sequence length="76" mass="8284">MCLAVPGKVITKIDMLGTVDISGVTRQVSLILLPEAEIGDYVLVHAGFAIQKIDEEEAQKTLELFKELGLYAEHNG</sequence>
<dbReference type="Gene3D" id="2.30.30.140">
    <property type="match status" value="1"/>
</dbReference>
<dbReference type="PROSITE" id="PS01097">
    <property type="entry name" value="HUPF_HYPC"/>
    <property type="match status" value="1"/>
</dbReference>
<dbReference type="GO" id="GO:0051604">
    <property type="term" value="P:protein maturation"/>
    <property type="evidence" value="ECO:0007669"/>
    <property type="project" value="TreeGrafter"/>
</dbReference>
<comment type="similarity">
    <text evidence="1">Belongs to the HupF/HypC family.</text>
</comment>
<name>A0A644TNB3_9ZZZZ</name>
<gene>
    <name evidence="2" type="primary">hybG_2</name>
    <name evidence="2" type="ORF">SDC9_13600</name>
</gene>
<dbReference type="InterPro" id="IPR001109">
    <property type="entry name" value="Hydrogenase_HupF/HypC"/>
</dbReference>
<dbReference type="NCBIfam" id="TIGR00074">
    <property type="entry name" value="hypC_hupF"/>
    <property type="match status" value="1"/>
</dbReference>
<dbReference type="GO" id="GO:1902670">
    <property type="term" value="F:carbon dioxide binding"/>
    <property type="evidence" value="ECO:0007669"/>
    <property type="project" value="TreeGrafter"/>
</dbReference>
<dbReference type="EMBL" id="VSSQ01000039">
    <property type="protein sequence ID" value="MPL67897.1"/>
    <property type="molecule type" value="Genomic_DNA"/>
</dbReference>
<evidence type="ECO:0000313" key="2">
    <source>
        <dbReference type="EMBL" id="MPL67897.1"/>
    </source>
</evidence>
<dbReference type="FunFam" id="2.30.30.140:FF:000022">
    <property type="entry name" value="Hydrogenase assembly chaperone HybG"/>
    <property type="match status" value="1"/>
</dbReference>
<organism evidence="2">
    <name type="scientific">bioreactor metagenome</name>
    <dbReference type="NCBI Taxonomy" id="1076179"/>
    <lineage>
        <taxon>unclassified sequences</taxon>
        <taxon>metagenomes</taxon>
        <taxon>ecological metagenomes</taxon>
    </lineage>
</organism>
<dbReference type="SUPFAM" id="SSF159127">
    <property type="entry name" value="HupF/HypC-like"/>
    <property type="match status" value="1"/>
</dbReference>
<proteinExistence type="inferred from homology"/>
<dbReference type="Pfam" id="PF01455">
    <property type="entry name" value="HupF_HypC"/>
    <property type="match status" value="1"/>
</dbReference>
<comment type="caution">
    <text evidence="2">The sequence shown here is derived from an EMBL/GenBank/DDBJ whole genome shotgun (WGS) entry which is preliminary data.</text>
</comment>